<evidence type="ECO:0000256" key="1">
    <source>
        <dbReference type="ARBA" id="ARBA00010552"/>
    </source>
</evidence>
<accession>A0ABN2KMG7</accession>
<dbReference type="PANTHER" id="PTHR11803:SF58">
    <property type="entry name" value="PROTEIN HMF1-RELATED"/>
    <property type="match status" value="1"/>
</dbReference>
<comment type="similarity">
    <text evidence="1">Belongs to the RutC family.</text>
</comment>
<dbReference type="EMBL" id="BAAANH010000004">
    <property type="protein sequence ID" value="GAA1760367.1"/>
    <property type="molecule type" value="Genomic_DNA"/>
</dbReference>
<dbReference type="RefSeq" id="WP_232497859.1">
    <property type="nucleotide sequence ID" value="NZ_BAAANH010000004.1"/>
</dbReference>
<dbReference type="Gene3D" id="3.30.1330.40">
    <property type="entry name" value="RutC-like"/>
    <property type="match status" value="1"/>
</dbReference>
<dbReference type="Pfam" id="PF01042">
    <property type="entry name" value="Ribonuc_L-PSP"/>
    <property type="match status" value="1"/>
</dbReference>
<gene>
    <name evidence="2" type="ORF">GCM10009747_19270</name>
</gene>
<dbReference type="Proteomes" id="UP001500506">
    <property type="component" value="Unassembled WGS sequence"/>
</dbReference>
<name>A0ABN2KMG7_9MICO</name>
<organism evidence="2 3">
    <name type="scientific">Agromyces humatus</name>
    <dbReference type="NCBI Taxonomy" id="279573"/>
    <lineage>
        <taxon>Bacteria</taxon>
        <taxon>Bacillati</taxon>
        <taxon>Actinomycetota</taxon>
        <taxon>Actinomycetes</taxon>
        <taxon>Micrococcales</taxon>
        <taxon>Microbacteriaceae</taxon>
        <taxon>Agromyces</taxon>
    </lineage>
</organism>
<protein>
    <submittedName>
        <fullName evidence="2">RidA family protein</fullName>
    </submittedName>
</protein>
<evidence type="ECO:0000313" key="2">
    <source>
        <dbReference type="EMBL" id="GAA1760367.1"/>
    </source>
</evidence>
<dbReference type="PANTHER" id="PTHR11803">
    <property type="entry name" value="2-IMINOBUTANOATE/2-IMINOPROPANOATE DEAMINASE RIDA"/>
    <property type="match status" value="1"/>
</dbReference>
<reference evidence="2 3" key="1">
    <citation type="journal article" date="2019" name="Int. J. Syst. Evol. Microbiol.">
        <title>The Global Catalogue of Microorganisms (GCM) 10K type strain sequencing project: providing services to taxonomists for standard genome sequencing and annotation.</title>
        <authorList>
            <consortium name="The Broad Institute Genomics Platform"/>
            <consortium name="The Broad Institute Genome Sequencing Center for Infectious Disease"/>
            <person name="Wu L."/>
            <person name="Ma J."/>
        </authorList>
    </citation>
    <scope>NUCLEOTIDE SEQUENCE [LARGE SCALE GENOMIC DNA]</scope>
    <source>
        <strain evidence="2 3">JCM 14319</strain>
    </source>
</reference>
<sequence length="135" mass="13777">MPVQLSHPDGLLQQSDYAPVAVGTGSRLVLLAGQVAVTAAGDVTSTDLAGQVHSALQNVATGVRGAGGDVSDIARLTVYVVDWTPEMAARLMDGIARAQESDGYSTPMPPLTLIGVQGLWSPGLLVEIEAAAVLA</sequence>
<dbReference type="SUPFAM" id="SSF55298">
    <property type="entry name" value="YjgF-like"/>
    <property type="match status" value="1"/>
</dbReference>
<evidence type="ECO:0000313" key="3">
    <source>
        <dbReference type="Proteomes" id="UP001500506"/>
    </source>
</evidence>
<dbReference type="CDD" id="cd00448">
    <property type="entry name" value="YjgF_YER057c_UK114_family"/>
    <property type="match status" value="1"/>
</dbReference>
<keyword evidence="3" id="KW-1185">Reference proteome</keyword>
<dbReference type="InterPro" id="IPR035959">
    <property type="entry name" value="RutC-like_sf"/>
</dbReference>
<proteinExistence type="inferred from homology"/>
<dbReference type="InterPro" id="IPR006175">
    <property type="entry name" value="YjgF/YER057c/UK114"/>
</dbReference>
<comment type="caution">
    <text evidence="2">The sequence shown here is derived from an EMBL/GenBank/DDBJ whole genome shotgun (WGS) entry which is preliminary data.</text>
</comment>